<keyword evidence="3" id="KW-1185">Reference proteome</keyword>
<name>A0A6A5RNJ9_9PLEO</name>
<dbReference type="RefSeq" id="XP_033449477.1">
    <property type="nucleotide sequence ID" value="XM_033587410.1"/>
</dbReference>
<dbReference type="GeneID" id="54345056"/>
<organism evidence="2 3">
    <name type="scientific">Didymella exigua CBS 183.55</name>
    <dbReference type="NCBI Taxonomy" id="1150837"/>
    <lineage>
        <taxon>Eukaryota</taxon>
        <taxon>Fungi</taxon>
        <taxon>Dikarya</taxon>
        <taxon>Ascomycota</taxon>
        <taxon>Pezizomycotina</taxon>
        <taxon>Dothideomycetes</taxon>
        <taxon>Pleosporomycetidae</taxon>
        <taxon>Pleosporales</taxon>
        <taxon>Pleosporineae</taxon>
        <taxon>Didymellaceae</taxon>
        <taxon>Didymella</taxon>
    </lineage>
</organism>
<accession>A0A6A5RNJ9</accession>
<evidence type="ECO:0000313" key="3">
    <source>
        <dbReference type="Proteomes" id="UP000800082"/>
    </source>
</evidence>
<reference evidence="2" key="1">
    <citation type="journal article" date="2020" name="Stud. Mycol.">
        <title>101 Dothideomycetes genomes: a test case for predicting lifestyles and emergence of pathogens.</title>
        <authorList>
            <person name="Haridas S."/>
            <person name="Albert R."/>
            <person name="Binder M."/>
            <person name="Bloem J."/>
            <person name="Labutti K."/>
            <person name="Salamov A."/>
            <person name="Andreopoulos B."/>
            <person name="Baker S."/>
            <person name="Barry K."/>
            <person name="Bills G."/>
            <person name="Bluhm B."/>
            <person name="Cannon C."/>
            <person name="Castanera R."/>
            <person name="Culley D."/>
            <person name="Daum C."/>
            <person name="Ezra D."/>
            <person name="Gonzalez J."/>
            <person name="Henrissat B."/>
            <person name="Kuo A."/>
            <person name="Liang C."/>
            <person name="Lipzen A."/>
            <person name="Lutzoni F."/>
            <person name="Magnuson J."/>
            <person name="Mondo S."/>
            <person name="Nolan M."/>
            <person name="Ohm R."/>
            <person name="Pangilinan J."/>
            <person name="Park H.-J."/>
            <person name="Ramirez L."/>
            <person name="Alfaro M."/>
            <person name="Sun H."/>
            <person name="Tritt A."/>
            <person name="Yoshinaga Y."/>
            <person name="Zwiers L.-H."/>
            <person name="Turgeon B."/>
            <person name="Goodwin S."/>
            <person name="Spatafora J."/>
            <person name="Crous P."/>
            <person name="Grigoriev I."/>
        </authorList>
    </citation>
    <scope>NUCLEOTIDE SEQUENCE</scope>
    <source>
        <strain evidence="2">CBS 183.55</strain>
    </source>
</reference>
<protein>
    <submittedName>
        <fullName evidence="2">Uncharacterized protein</fullName>
    </submittedName>
</protein>
<evidence type="ECO:0000256" key="1">
    <source>
        <dbReference type="SAM" id="MobiDB-lite"/>
    </source>
</evidence>
<gene>
    <name evidence="2" type="ORF">M421DRAFT_134671</name>
</gene>
<sequence>MDWEMEANRKRKGIGSGMEWEMEEEMEMERKRKWKWKGRGNGNGKEHEMERKRKWKSKCGIHCNFSQIGMLDYASSPDWNTCPPHRQTGILTHLIARLEYLPTPSSDWNTYPIARLEYLPHRQTGTLAHLIARLEYLPTPSSDWNTYPIARLEYLPHRQTGILAPSPDWNTCPSHRRTGTLAHPIARLECLPTPHRPTHPPPHAAKHCDHRTSSTPTPHRYSLTHAAHLAAHHPGPWTPDATSGSTYSTRRACIGRAFPPNLPSATRTQCTTPHPVQRRVRCDTCRARCYACVRAHVGDEVLPLTVLRGRRGAAAHCVAWAMRCCRSLCCATVSPAPFQIHDRFGATRPEGFKPCGRQVIEPHLDLPWTETVDGLAGGFACISDGAATHESNTS</sequence>
<dbReference type="AlphaFoldDB" id="A0A6A5RNJ9"/>
<dbReference type="Proteomes" id="UP000800082">
    <property type="component" value="Unassembled WGS sequence"/>
</dbReference>
<feature type="region of interest" description="Disordered" evidence="1">
    <location>
        <begin position="198"/>
        <end position="217"/>
    </location>
</feature>
<proteinExistence type="predicted"/>
<evidence type="ECO:0000313" key="2">
    <source>
        <dbReference type="EMBL" id="KAF1929229.1"/>
    </source>
</evidence>
<dbReference type="EMBL" id="ML978966">
    <property type="protein sequence ID" value="KAF1929229.1"/>
    <property type="molecule type" value="Genomic_DNA"/>
</dbReference>